<proteinExistence type="predicted"/>
<accession>A0ABR3Z4S8</accession>
<comment type="caution">
    <text evidence="2">The sequence shown here is derived from an EMBL/GenBank/DDBJ whole genome shotgun (WGS) entry which is preliminary data.</text>
</comment>
<gene>
    <name evidence="2" type="ORF">Cpir12675_003282</name>
</gene>
<dbReference type="InterPro" id="IPR058580">
    <property type="entry name" value="DUF2828"/>
</dbReference>
<dbReference type="Proteomes" id="UP001583280">
    <property type="component" value="Unassembled WGS sequence"/>
</dbReference>
<name>A0ABR3Z4S8_9PEZI</name>
<evidence type="ECO:0000313" key="3">
    <source>
        <dbReference type="Proteomes" id="UP001583280"/>
    </source>
</evidence>
<protein>
    <recommendedName>
        <fullName evidence="1">DUF2828 domain-containing protein</fullName>
    </recommendedName>
</protein>
<organism evidence="2 3">
    <name type="scientific">Ceratocystis pirilliformis</name>
    <dbReference type="NCBI Taxonomy" id="259994"/>
    <lineage>
        <taxon>Eukaryota</taxon>
        <taxon>Fungi</taxon>
        <taxon>Dikarya</taxon>
        <taxon>Ascomycota</taxon>
        <taxon>Pezizomycotina</taxon>
        <taxon>Sordariomycetes</taxon>
        <taxon>Hypocreomycetidae</taxon>
        <taxon>Microascales</taxon>
        <taxon>Ceratocystidaceae</taxon>
        <taxon>Ceratocystis</taxon>
    </lineage>
</organism>
<dbReference type="EMBL" id="JAWDJO010000075">
    <property type="protein sequence ID" value="KAL1895325.1"/>
    <property type="molecule type" value="Genomic_DNA"/>
</dbReference>
<dbReference type="Pfam" id="PF11443">
    <property type="entry name" value="DUF2828"/>
    <property type="match status" value="1"/>
</dbReference>
<sequence>MSNHWVLKSKFPVSFPYDGLVGASYERFVEALNNNTGLDEPYADIEDELSNDVTTTKGIHAQRENDHDSSAEYSLMKEIKIHRGTCIQEMTTCLEKAWAKKPLHTLKFILHIRYIHIGKADRKSFNFAAGWLYGTYPRTLACPTIGYEDTEGEFACEYGLQGGPARYR</sequence>
<feature type="domain" description="DUF2828" evidence="1">
    <location>
        <begin position="82"/>
        <end position="142"/>
    </location>
</feature>
<reference evidence="2 3" key="1">
    <citation type="journal article" date="2024" name="IMA Fungus">
        <title>IMA Genome - F19 : A genome assembly and annotation guide to empower mycologists, including annotated draft genome sequences of Ceratocystis pirilliformis, Diaporthe australafricana, Fusarium ophioides, Paecilomyces lecythidis, and Sporothrix stenoceras.</title>
        <authorList>
            <person name="Aylward J."/>
            <person name="Wilson A.M."/>
            <person name="Visagie C.M."/>
            <person name="Spraker J."/>
            <person name="Barnes I."/>
            <person name="Buitendag C."/>
            <person name="Ceriani C."/>
            <person name="Del Mar Angel L."/>
            <person name="du Plessis D."/>
            <person name="Fuchs T."/>
            <person name="Gasser K."/>
            <person name="Kramer D."/>
            <person name="Li W."/>
            <person name="Munsamy K."/>
            <person name="Piso A."/>
            <person name="Price J.L."/>
            <person name="Sonnekus B."/>
            <person name="Thomas C."/>
            <person name="van der Nest A."/>
            <person name="van Dijk A."/>
            <person name="van Heerden A."/>
            <person name="van Vuuren N."/>
            <person name="Yilmaz N."/>
            <person name="Duong T.A."/>
            <person name="van der Merwe N.A."/>
            <person name="Wingfield M.J."/>
            <person name="Wingfield B.D."/>
        </authorList>
    </citation>
    <scope>NUCLEOTIDE SEQUENCE [LARGE SCALE GENOMIC DNA]</scope>
    <source>
        <strain evidence="2 3">CMW 12675</strain>
    </source>
</reference>
<evidence type="ECO:0000259" key="1">
    <source>
        <dbReference type="Pfam" id="PF11443"/>
    </source>
</evidence>
<evidence type="ECO:0000313" key="2">
    <source>
        <dbReference type="EMBL" id="KAL1895325.1"/>
    </source>
</evidence>
<keyword evidence="3" id="KW-1185">Reference proteome</keyword>